<proteinExistence type="predicted"/>
<accession>A6JDP4</accession>
<evidence type="ECO:0000256" key="1">
    <source>
        <dbReference type="SAM" id="MobiDB-lite"/>
    </source>
</evidence>
<evidence type="ECO:0000313" key="3">
    <source>
        <dbReference type="Proteomes" id="UP000234681"/>
    </source>
</evidence>
<dbReference type="EMBL" id="CH473982">
    <property type="protein sequence ID" value="EDL81438.1"/>
    <property type="molecule type" value="Genomic_DNA"/>
</dbReference>
<dbReference type="EMBL" id="CH473982">
    <property type="protein sequence ID" value="EDL81439.1"/>
    <property type="molecule type" value="Genomic_DNA"/>
</dbReference>
<dbReference type="Proteomes" id="UP000234681">
    <property type="component" value="Chromosome 6"/>
</dbReference>
<sequence length="28" mass="2940">MAQGSGDQRAVGVADPEESSPNMIVYCK</sequence>
<protein>
    <submittedName>
        <fullName evidence="2">RCG20714, isoform CRA_a</fullName>
    </submittedName>
</protein>
<reference evidence="2" key="1">
    <citation type="journal article" date="2005" name="Genome Res.">
        <title>Gene and alternative splicing annotation with AIR.</title>
        <authorList>
            <person name="Florea L."/>
            <person name="Di Francesco V."/>
            <person name="Miller J."/>
            <person name="Turner R."/>
            <person name="Yao A."/>
            <person name="Harris M."/>
            <person name="Walenz B."/>
            <person name="Mobarry C."/>
            <person name="Merkulov G.V."/>
            <person name="Charlab R."/>
            <person name="Dew I."/>
            <person name="Deng Z."/>
            <person name="Istrail S."/>
            <person name="Li P."/>
            <person name="Sutton G."/>
        </authorList>
    </citation>
    <scope>NUCLEOTIDE SEQUENCE</scope>
    <source>
        <strain evidence="2">BN</strain>
    </source>
</reference>
<dbReference type="AlphaFoldDB" id="A6JDP4"/>
<evidence type="ECO:0000313" key="2">
    <source>
        <dbReference type="EMBL" id="EDL81438.1"/>
    </source>
</evidence>
<gene>
    <name evidence="2" type="ORF">rCG_20714</name>
</gene>
<feature type="region of interest" description="Disordered" evidence="1">
    <location>
        <begin position="1"/>
        <end position="28"/>
    </location>
</feature>
<feature type="non-terminal residue" evidence="2">
    <location>
        <position position="28"/>
    </location>
</feature>
<reference evidence="3" key="3">
    <citation type="submission" date="2005-09" db="EMBL/GenBank/DDBJ databases">
        <authorList>
            <person name="Mural R.J."/>
            <person name="Li P.W."/>
            <person name="Adams M.D."/>
            <person name="Amanatides P.G."/>
            <person name="Baden-Tillson H."/>
            <person name="Barnstead M."/>
            <person name="Chin S.H."/>
            <person name="Dew I."/>
            <person name="Evans C.A."/>
            <person name="Ferriera S."/>
            <person name="Flanigan M."/>
            <person name="Fosler C."/>
            <person name="Glodek A."/>
            <person name="Gu Z."/>
            <person name="Holt R.A."/>
            <person name="Jennings D."/>
            <person name="Kraft C.L."/>
            <person name="Lu F."/>
            <person name="Nguyen T."/>
            <person name="Nusskern D.R."/>
            <person name="Pfannkoch C.M."/>
            <person name="Sitter C."/>
            <person name="Sutton G.G."/>
            <person name="Venter J.C."/>
            <person name="Wang Z."/>
            <person name="Woodage T."/>
            <person name="Zheng X.H."/>
            <person name="Zhong F."/>
        </authorList>
    </citation>
    <scope>NUCLEOTIDE SEQUENCE [LARGE SCALE GENOMIC DNA]</scope>
    <source>
        <strain>BN</strain>
        <strain evidence="3">Sprague-Dawley</strain>
    </source>
</reference>
<reference evidence="2" key="2">
    <citation type="submission" date="2005-07" db="EMBL/GenBank/DDBJ databases">
        <authorList>
            <person name="Mural R.J."/>
            <person name="Li P.W."/>
            <person name="Adams M.D."/>
            <person name="Amanatides P.G."/>
            <person name="Baden-Tillson H."/>
            <person name="Barnstead M."/>
            <person name="Chin S.H."/>
            <person name="Dew I."/>
            <person name="Evans C.A."/>
            <person name="Ferriera S."/>
            <person name="Flanigan M."/>
            <person name="Fosler C."/>
            <person name="Glodek A."/>
            <person name="Gu Z."/>
            <person name="Holt R.A."/>
            <person name="Jennings D."/>
            <person name="Kraft C.L."/>
            <person name="Lu F."/>
            <person name="Nguyen T."/>
            <person name="Nusskern D.R."/>
            <person name="Pfannkoch C.M."/>
            <person name="Sitter C."/>
            <person name="Sutton G.G."/>
            <person name="Venter J.C."/>
            <person name="Wang Z."/>
            <person name="Woodage T."/>
            <person name="Zheng X.H."/>
            <person name="Zhong F."/>
        </authorList>
    </citation>
    <scope>NUCLEOTIDE SEQUENCE</scope>
    <source>
        <strain evidence="2">BN</strain>
    </source>
</reference>
<organism evidence="2 3">
    <name type="scientific">Rattus norvegicus</name>
    <name type="common">Rat</name>
    <dbReference type="NCBI Taxonomy" id="10116"/>
    <lineage>
        <taxon>Eukaryota</taxon>
        <taxon>Metazoa</taxon>
        <taxon>Chordata</taxon>
        <taxon>Craniata</taxon>
        <taxon>Vertebrata</taxon>
        <taxon>Euteleostomi</taxon>
        <taxon>Mammalia</taxon>
        <taxon>Eutheria</taxon>
        <taxon>Euarchontoglires</taxon>
        <taxon>Glires</taxon>
        <taxon>Rodentia</taxon>
        <taxon>Myomorpha</taxon>
        <taxon>Muroidea</taxon>
        <taxon>Muridae</taxon>
        <taxon>Murinae</taxon>
        <taxon>Rattus</taxon>
    </lineage>
</organism>
<name>A6JDP4_RAT</name>